<comment type="caution">
    <text evidence="3">The sequence shown here is derived from an EMBL/GenBank/DDBJ whole genome shotgun (WGS) entry which is preliminary data.</text>
</comment>
<dbReference type="STRING" id="1798495.A3C19_01790"/>
<evidence type="ECO:0000313" key="3">
    <source>
        <dbReference type="EMBL" id="OGG61467.1"/>
    </source>
</evidence>
<dbReference type="SUPFAM" id="SSF51735">
    <property type="entry name" value="NAD(P)-binding Rossmann-fold domains"/>
    <property type="match status" value="1"/>
</dbReference>
<comment type="similarity">
    <text evidence="1">Belongs to the polysaccharide synthase family.</text>
</comment>
<evidence type="ECO:0000259" key="2">
    <source>
        <dbReference type="Pfam" id="PF02719"/>
    </source>
</evidence>
<accession>A0A1F6DJG6</accession>
<dbReference type="NCBIfam" id="TIGR03589">
    <property type="entry name" value="PseB"/>
    <property type="match status" value="1"/>
</dbReference>
<dbReference type="Pfam" id="PF02719">
    <property type="entry name" value="Polysacc_synt_2"/>
    <property type="match status" value="1"/>
</dbReference>
<dbReference type="InterPro" id="IPR036291">
    <property type="entry name" value="NAD(P)-bd_dom_sf"/>
</dbReference>
<dbReference type="CDD" id="cd05237">
    <property type="entry name" value="UDP_invert_4-6DH_SDR_e"/>
    <property type="match status" value="1"/>
</dbReference>
<dbReference type="Gene3D" id="3.40.50.720">
    <property type="entry name" value="NAD(P)-binding Rossmann-like Domain"/>
    <property type="match status" value="1"/>
</dbReference>
<dbReference type="PANTHER" id="PTHR43318">
    <property type="entry name" value="UDP-N-ACETYLGLUCOSAMINE 4,6-DEHYDRATASE"/>
    <property type="match status" value="1"/>
</dbReference>
<evidence type="ECO:0000313" key="4">
    <source>
        <dbReference type="Proteomes" id="UP000178532"/>
    </source>
</evidence>
<dbReference type="AlphaFoldDB" id="A0A1F6DJG6"/>
<sequence>MNFEQLKGKTVLITGGTGSFGKHFAEHLLANSKLKKLIIFSRDELKQSQMDVELNDARVRFFIGDVRDLPRLERAFEGVDIVVHAAALKQVPALEYNPFEAVKTNILGSQNVIEAALDQGVHKVVLISTDKAAMPINLYGSTKLCAEKLFIAGNAYGAGKTRFSVVRYGNVVGSRGSIIEKLILNRGAHTVYITDERMTRFWIDLEQAFHIVLFTLEHMEGGEIFIPKALSMKLTDLFKLLAPKAKRNIIGIRPGEKVHEVLLTKEEARHALSLKDYFVVLPEHVGSLNQKEGLQKFLKQGKRLKPNYHFTSDTTAKRMSQKTLLRIVGRMEKALLGPLA</sequence>
<reference evidence="3 4" key="1">
    <citation type="journal article" date="2016" name="Nat. Commun.">
        <title>Thousands of microbial genomes shed light on interconnected biogeochemical processes in an aquifer system.</title>
        <authorList>
            <person name="Anantharaman K."/>
            <person name="Brown C.T."/>
            <person name="Hug L.A."/>
            <person name="Sharon I."/>
            <person name="Castelle C.J."/>
            <person name="Probst A.J."/>
            <person name="Thomas B.C."/>
            <person name="Singh A."/>
            <person name="Wilkins M.J."/>
            <person name="Karaoz U."/>
            <person name="Brodie E.L."/>
            <person name="Williams K.H."/>
            <person name="Hubbard S.S."/>
            <person name="Banfield J.F."/>
        </authorList>
    </citation>
    <scope>NUCLEOTIDE SEQUENCE [LARGE SCALE GENOMIC DNA]</scope>
</reference>
<dbReference type="InterPro" id="IPR003869">
    <property type="entry name" value="Polysac_CapD-like"/>
</dbReference>
<protein>
    <submittedName>
        <fullName evidence="3">UDP-N-acetylglucosamine 4,6-dehydratase (Inverting)</fullName>
    </submittedName>
</protein>
<dbReference type="InterPro" id="IPR051203">
    <property type="entry name" value="Polysaccharide_Synthase-Rel"/>
</dbReference>
<evidence type="ECO:0000256" key="1">
    <source>
        <dbReference type="ARBA" id="ARBA00007430"/>
    </source>
</evidence>
<feature type="domain" description="Polysaccharide biosynthesis protein CapD-like" evidence="2">
    <location>
        <begin position="11"/>
        <end position="280"/>
    </location>
</feature>
<proteinExistence type="inferred from homology"/>
<dbReference type="PANTHER" id="PTHR43318:SF2">
    <property type="entry name" value="UDP-N-ACETYLGLUCOSAMINE 4,6-DEHYDRATASE (INVERTING)"/>
    <property type="match status" value="1"/>
</dbReference>
<name>A0A1F6DJG6_9BACT</name>
<dbReference type="EMBL" id="MFLI01000020">
    <property type="protein sequence ID" value="OGG61467.1"/>
    <property type="molecule type" value="Genomic_DNA"/>
</dbReference>
<dbReference type="Proteomes" id="UP000178532">
    <property type="component" value="Unassembled WGS sequence"/>
</dbReference>
<gene>
    <name evidence="3" type="ORF">A3C19_01790</name>
</gene>
<organism evidence="3 4">
    <name type="scientific">Candidatus Kaiserbacteria bacterium RIFCSPHIGHO2_02_FULL_54_22</name>
    <dbReference type="NCBI Taxonomy" id="1798495"/>
    <lineage>
        <taxon>Bacteria</taxon>
        <taxon>Candidatus Kaiseribacteriota</taxon>
    </lineage>
</organism>
<dbReference type="InterPro" id="IPR020025">
    <property type="entry name" value="PseB"/>
</dbReference>